<reference evidence="4 5" key="1">
    <citation type="journal article" date="2017" name="Gigascience">
        <title>Genome sequence of the small brown planthopper, Laodelphax striatellus.</title>
        <authorList>
            <person name="Zhu J."/>
            <person name="Jiang F."/>
            <person name="Wang X."/>
            <person name="Yang P."/>
            <person name="Bao Y."/>
            <person name="Zhao W."/>
            <person name="Wang W."/>
            <person name="Lu H."/>
            <person name="Wang Q."/>
            <person name="Cui N."/>
            <person name="Li J."/>
            <person name="Chen X."/>
            <person name="Luo L."/>
            <person name="Yu J."/>
            <person name="Kang L."/>
            <person name="Cui F."/>
        </authorList>
    </citation>
    <scope>NUCLEOTIDE SEQUENCE [LARGE SCALE GENOMIC DNA]</scope>
    <source>
        <strain evidence="4">Lst14</strain>
    </source>
</reference>
<name>A0A482WUX8_LAOST</name>
<dbReference type="GO" id="GO:0005743">
    <property type="term" value="C:mitochondrial inner membrane"/>
    <property type="evidence" value="ECO:0007669"/>
    <property type="project" value="TreeGrafter"/>
</dbReference>
<dbReference type="OrthoDB" id="427480at2759"/>
<dbReference type="FunCoup" id="A0A482WUX8">
    <property type="interactions" value="790"/>
</dbReference>
<evidence type="ECO:0000256" key="1">
    <source>
        <dbReference type="ARBA" id="ARBA00009670"/>
    </source>
</evidence>
<dbReference type="InterPro" id="IPR011009">
    <property type="entry name" value="Kinase-like_dom_sf"/>
</dbReference>
<organism evidence="4 5">
    <name type="scientific">Laodelphax striatellus</name>
    <name type="common">Small brown planthopper</name>
    <name type="synonym">Delphax striatella</name>
    <dbReference type="NCBI Taxonomy" id="195883"/>
    <lineage>
        <taxon>Eukaryota</taxon>
        <taxon>Metazoa</taxon>
        <taxon>Ecdysozoa</taxon>
        <taxon>Arthropoda</taxon>
        <taxon>Hexapoda</taxon>
        <taxon>Insecta</taxon>
        <taxon>Pterygota</taxon>
        <taxon>Neoptera</taxon>
        <taxon>Paraneoptera</taxon>
        <taxon>Hemiptera</taxon>
        <taxon>Auchenorrhyncha</taxon>
        <taxon>Fulgoroidea</taxon>
        <taxon>Delphacidae</taxon>
        <taxon>Criomorphinae</taxon>
        <taxon>Laodelphax</taxon>
    </lineage>
</organism>
<feature type="coiled-coil region" evidence="2">
    <location>
        <begin position="61"/>
        <end position="88"/>
    </location>
</feature>
<dbReference type="PANTHER" id="PTHR43173">
    <property type="entry name" value="ABC1 FAMILY PROTEIN"/>
    <property type="match status" value="1"/>
</dbReference>
<dbReference type="AlphaFoldDB" id="A0A482WUX8"/>
<dbReference type="InterPro" id="IPR051130">
    <property type="entry name" value="Mito_struct-func_regulator"/>
</dbReference>
<dbReference type="Proteomes" id="UP000291343">
    <property type="component" value="Unassembled WGS sequence"/>
</dbReference>
<dbReference type="InterPro" id="IPR004147">
    <property type="entry name" value="ABC1_dom"/>
</dbReference>
<feature type="domain" description="ABC1 atypical kinase-like" evidence="3">
    <location>
        <begin position="126"/>
        <end position="370"/>
    </location>
</feature>
<dbReference type="InParanoid" id="A0A482WUX8"/>
<protein>
    <recommendedName>
        <fullName evidence="3">ABC1 atypical kinase-like domain-containing protein</fullName>
    </recommendedName>
</protein>
<proteinExistence type="inferred from homology"/>
<keyword evidence="2" id="KW-0175">Coiled coil</keyword>
<comment type="caution">
    <text evidence="4">The sequence shown here is derived from an EMBL/GenBank/DDBJ whole genome shotgun (WGS) entry which is preliminary data.</text>
</comment>
<dbReference type="SMR" id="A0A482WUX8"/>
<evidence type="ECO:0000256" key="2">
    <source>
        <dbReference type="SAM" id="Coils"/>
    </source>
</evidence>
<evidence type="ECO:0000313" key="4">
    <source>
        <dbReference type="EMBL" id="RZF37409.1"/>
    </source>
</evidence>
<dbReference type="GO" id="GO:0007005">
    <property type="term" value="P:mitochondrion organization"/>
    <property type="evidence" value="ECO:0007669"/>
    <property type="project" value="TreeGrafter"/>
</dbReference>
<accession>A0A482WUX8</accession>
<sequence length="520" mass="59070">MSIFKMKKVFGYGLATASALGLGKSLIDNNFDVGSLAVVRLGRAGLTVFDVMKMYKSDFYYEVKRLKLEETSEEYSALRSQVHKKSAERILELCRANKGVYIKVGQHIGALEYLVPIEYVDTMKVLHSNAPRSSLEDVLRVLREELKCDPSDVFSRIEPEPQGTASLAQVHKAWLKDGSTVAVKVQHPFVRKNSAVDLTTMEVMAKFLMWVFPDFDFQWLVNESKKNIPLELDFEKEAGNMEKVREVFKHFSWLKIPEIYPALSTSRVLTMEFTEGGQVNDLEYMQKNNIDVVKVSDNLGRLYSQMIFNTGFVHSDPHPGNILVHKSDDGSTQIVLLDHGLYATLSNDVRWAYSKLWLGIINCDENAMKDSCESLGVARELYPVFSCMVSGRTWEAILSGLSRTKYTLKEKELFQIGIPSFLSQVLNALANVNCQLLLILKTNDLLRGIEHTLKTQARNVSFLVMSRSCIRSVYGERLSATSGRFSRFCLKLEESWILLKLTLYYTYLSICDVFSKNPVL</sequence>
<dbReference type="GO" id="GO:0055088">
    <property type="term" value="P:lipid homeostasis"/>
    <property type="evidence" value="ECO:0007669"/>
    <property type="project" value="TreeGrafter"/>
</dbReference>
<dbReference type="STRING" id="195883.A0A482WUX8"/>
<gene>
    <name evidence="4" type="ORF">LSTR_LSTR011686</name>
</gene>
<dbReference type="EMBL" id="QKKF02024553">
    <property type="protein sequence ID" value="RZF37409.1"/>
    <property type="molecule type" value="Genomic_DNA"/>
</dbReference>
<evidence type="ECO:0000259" key="3">
    <source>
        <dbReference type="Pfam" id="PF03109"/>
    </source>
</evidence>
<dbReference type="PANTHER" id="PTHR43173:SF19">
    <property type="entry name" value="AARF DOMAIN-CONTAINING PROTEIN KINASE 1"/>
    <property type="match status" value="1"/>
</dbReference>
<comment type="similarity">
    <text evidence="1">Belongs to the protein kinase superfamily. ADCK protein kinase family.</text>
</comment>
<keyword evidence="5" id="KW-1185">Reference proteome</keyword>
<dbReference type="CDD" id="cd13969">
    <property type="entry name" value="ADCK1-like"/>
    <property type="match status" value="1"/>
</dbReference>
<dbReference type="Pfam" id="PF03109">
    <property type="entry name" value="ABC1"/>
    <property type="match status" value="1"/>
</dbReference>
<evidence type="ECO:0000313" key="5">
    <source>
        <dbReference type="Proteomes" id="UP000291343"/>
    </source>
</evidence>
<dbReference type="SUPFAM" id="SSF56112">
    <property type="entry name" value="Protein kinase-like (PK-like)"/>
    <property type="match status" value="1"/>
</dbReference>
<dbReference type="InterPro" id="IPR045307">
    <property type="entry name" value="ADCK1_dom"/>
</dbReference>